<evidence type="ECO:0000256" key="1">
    <source>
        <dbReference type="PIRSR" id="PIRSR639069-1"/>
    </source>
</evidence>
<feature type="active site" description="Charge relay system" evidence="1">
    <location>
        <position position="382"/>
    </location>
</feature>
<reference evidence="3 4" key="1">
    <citation type="submission" date="2019-05" db="EMBL/GenBank/DDBJ databases">
        <authorList>
            <person name="Qu J.-H."/>
        </authorList>
    </citation>
    <scope>NUCLEOTIDE SEQUENCE [LARGE SCALE GENOMIC DNA]</scope>
    <source>
        <strain evidence="3 4">NS28</strain>
    </source>
</reference>
<keyword evidence="4" id="KW-1185">Reference proteome</keyword>
<feature type="domain" description="Acetyl xylan esterase" evidence="2">
    <location>
        <begin position="129"/>
        <end position="425"/>
    </location>
</feature>
<dbReference type="PANTHER" id="PTHR40111:SF1">
    <property type="entry name" value="CEPHALOSPORIN-C DEACETYLASE"/>
    <property type="match status" value="1"/>
</dbReference>
<dbReference type="PANTHER" id="PTHR40111">
    <property type="entry name" value="CEPHALOSPORIN-C DEACETYLASE"/>
    <property type="match status" value="1"/>
</dbReference>
<evidence type="ECO:0000313" key="3">
    <source>
        <dbReference type="EMBL" id="KAA6439093.1"/>
    </source>
</evidence>
<dbReference type="EMBL" id="VBSN01000038">
    <property type="protein sequence ID" value="KAA6439093.1"/>
    <property type="molecule type" value="Genomic_DNA"/>
</dbReference>
<dbReference type="SUPFAM" id="SSF53474">
    <property type="entry name" value="alpha/beta-Hydrolases"/>
    <property type="match status" value="1"/>
</dbReference>
<name>A0A5M8QXE9_9BACT</name>
<dbReference type="GO" id="GO:0052689">
    <property type="term" value="F:carboxylic ester hydrolase activity"/>
    <property type="evidence" value="ECO:0007669"/>
    <property type="project" value="TreeGrafter"/>
</dbReference>
<gene>
    <name evidence="3" type="ORF">FEM33_12470</name>
</gene>
<dbReference type="RefSeq" id="WP_139012349.1">
    <property type="nucleotide sequence ID" value="NZ_VBSN01000038.1"/>
</dbReference>
<protein>
    <submittedName>
        <fullName evidence="3">Acetylxylan esterase</fullName>
    </submittedName>
</protein>
<comment type="caution">
    <text evidence="3">The sequence shown here is derived from an EMBL/GenBank/DDBJ whole genome shotgun (WGS) entry which is preliminary data.</text>
</comment>
<dbReference type="GO" id="GO:0005976">
    <property type="term" value="P:polysaccharide metabolic process"/>
    <property type="evidence" value="ECO:0007669"/>
    <property type="project" value="TreeGrafter"/>
</dbReference>
<dbReference type="Proteomes" id="UP000323994">
    <property type="component" value="Unassembled WGS sequence"/>
</dbReference>
<dbReference type="Gene3D" id="3.40.50.1820">
    <property type="entry name" value="alpha/beta hydrolase"/>
    <property type="match status" value="1"/>
</dbReference>
<organism evidence="3 4">
    <name type="scientific">Dyadobacter flavalbus</name>
    <dbReference type="NCBI Taxonomy" id="2579942"/>
    <lineage>
        <taxon>Bacteria</taxon>
        <taxon>Pseudomonadati</taxon>
        <taxon>Bacteroidota</taxon>
        <taxon>Cytophagia</taxon>
        <taxon>Cytophagales</taxon>
        <taxon>Spirosomataceae</taxon>
        <taxon>Dyadobacter</taxon>
    </lineage>
</organism>
<dbReference type="InterPro" id="IPR008391">
    <property type="entry name" value="AXE1_dom"/>
</dbReference>
<accession>A0A5M8QXE9</accession>
<proteinExistence type="predicted"/>
<dbReference type="Pfam" id="PF05448">
    <property type="entry name" value="AXE1"/>
    <property type="match status" value="1"/>
</dbReference>
<dbReference type="OrthoDB" id="3668964at2"/>
<evidence type="ECO:0000259" key="2">
    <source>
        <dbReference type="Pfam" id="PF05448"/>
    </source>
</evidence>
<feature type="active site" description="Nucleophile" evidence="1">
    <location>
        <position position="297"/>
    </location>
</feature>
<evidence type="ECO:0000313" key="4">
    <source>
        <dbReference type="Proteomes" id="UP000323994"/>
    </source>
</evidence>
<dbReference type="InterPro" id="IPR039069">
    <property type="entry name" value="CE7"/>
</dbReference>
<feature type="active site" description="Charge relay system" evidence="1">
    <location>
        <position position="411"/>
    </location>
</feature>
<dbReference type="InterPro" id="IPR029058">
    <property type="entry name" value="AB_hydrolase_fold"/>
</dbReference>
<dbReference type="AlphaFoldDB" id="A0A5M8QXE9"/>
<sequence length="434" mass="48580">MKHRILLFNLFLWLFISGLYAQPPRRAIEVIVTADHEDWTYRTGEKVKFSVSVLRNGNLVKNVPVRYEIGLEKMDPTVKQSKTLAEGKLDIDGGTLKTPGFLRCIAYANIDGGEYRGLATAGFEPEKIQPTVSNPDDFDAFWETAKKELAAVPMDAKMTLIPERCTEKTNVYHLNLQNNRQGTRVYGILSIPKKEGKYPALLRVPGAGIRPYYGDIGTAEKEIITLEIGIHGISVIMDPSVYSDLGNGALNGYQSYHLDDKDKFYYKRVYLGCVRANDFLTSLPQFDGQNLAVTGGSQGGALSIVTAALDPRVKWLGAFYPALSDVTGYLHGRAGGWPHYFDKGSMKANNTKEKLATLGYYDVVNFARRLKVPGFYIWGYNDETCPPTSMYAAYNVTTAPKELKLYQDTGHWTYQEEKDLMNNWLIGKLKGGKM</sequence>